<dbReference type="InterPro" id="IPR002645">
    <property type="entry name" value="STAS_dom"/>
</dbReference>
<sequence length="97" mass="10807">MATFTQKDKVCHISGQLGQSDVIDLWPKKESLLAPDTQVLELSLLEFSDSAGVAFLFELASLVANKGQKLVLKAPANQLRKLIQLYDLKDFFVKEVI</sequence>
<dbReference type="Pfam" id="PF13466">
    <property type="entry name" value="STAS_2"/>
    <property type="match status" value="1"/>
</dbReference>
<evidence type="ECO:0000313" key="3">
    <source>
        <dbReference type="Proteomes" id="UP001203423"/>
    </source>
</evidence>
<dbReference type="PANTHER" id="PTHR35849:SF1">
    <property type="entry name" value="INTERMEMBRANE PHOSPHOLIPID TRANSPORT SYSTEM BINDING PROTEIN MLAB"/>
    <property type="match status" value="1"/>
</dbReference>
<evidence type="ECO:0000259" key="1">
    <source>
        <dbReference type="PROSITE" id="PS50801"/>
    </source>
</evidence>
<name>A0ABT0LD44_9GAMM</name>
<dbReference type="SUPFAM" id="SSF52091">
    <property type="entry name" value="SpoIIaa-like"/>
    <property type="match status" value="1"/>
</dbReference>
<gene>
    <name evidence="2" type="ORF">L2764_14360</name>
</gene>
<dbReference type="RefSeq" id="WP_248940939.1">
    <property type="nucleotide sequence ID" value="NZ_JAKIKS010000055.1"/>
</dbReference>
<dbReference type="PROSITE" id="PS50801">
    <property type="entry name" value="STAS"/>
    <property type="match status" value="1"/>
</dbReference>
<comment type="caution">
    <text evidence="2">The sequence shown here is derived from an EMBL/GenBank/DDBJ whole genome shotgun (WGS) entry which is preliminary data.</text>
</comment>
<dbReference type="EMBL" id="JAKIKS010000055">
    <property type="protein sequence ID" value="MCL1125627.1"/>
    <property type="molecule type" value="Genomic_DNA"/>
</dbReference>
<proteinExistence type="predicted"/>
<reference evidence="2 3" key="1">
    <citation type="submission" date="2022-01" db="EMBL/GenBank/DDBJ databases">
        <title>Whole genome-based taxonomy of the Shewanellaceae.</title>
        <authorList>
            <person name="Martin-Rodriguez A.J."/>
        </authorList>
    </citation>
    <scope>NUCLEOTIDE SEQUENCE [LARGE SCALE GENOMIC DNA]</scope>
    <source>
        <strain evidence="2 3">DSM 17177</strain>
    </source>
</reference>
<dbReference type="PANTHER" id="PTHR35849">
    <property type="entry name" value="BLR2341 PROTEIN"/>
    <property type="match status" value="1"/>
</dbReference>
<feature type="domain" description="STAS" evidence="1">
    <location>
        <begin position="39"/>
        <end position="97"/>
    </location>
</feature>
<accession>A0ABT0LD44</accession>
<protein>
    <submittedName>
        <fullName evidence="2">STAS domain-containing protein</fullName>
    </submittedName>
</protein>
<dbReference type="Gene3D" id="3.30.750.24">
    <property type="entry name" value="STAS domain"/>
    <property type="match status" value="1"/>
</dbReference>
<dbReference type="InterPro" id="IPR036513">
    <property type="entry name" value="STAS_dom_sf"/>
</dbReference>
<dbReference type="InterPro" id="IPR052746">
    <property type="entry name" value="MlaB_ABC_Transporter"/>
</dbReference>
<organism evidence="2 3">
    <name type="scientific">Shewanella surugensis</name>
    <dbReference type="NCBI Taxonomy" id="212020"/>
    <lineage>
        <taxon>Bacteria</taxon>
        <taxon>Pseudomonadati</taxon>
        <taxon>Pseudomonadota</taxon>
        <taxon>Gammaproteobacteria</taxon>
        <taxon>Alteromonadales</taxon>
        <taxon>Shewanellaceae</taxon>
        <taxon>Shewanella</taxon>
    </lineage>
</organism>
<dbReference type="Proteomes" id="UP001203423">
    <property type="component" value="Unassembled WGS sequence"/>
</dbReference>
<dbReference type="InterPro" id="IPR058548">
    <property type="entry name" value="MlaB-like_STAS"/>
</dbReference>
<keyword evidence="3" id="KW-1185">Reference proteome</keyword>
<evidence type="ECO:0000313" key="2">
    <source>
        <dbReference type="EMBL" id="MCL1125627.1"/>
    </source>
</evidence>